<evidence type="ECO:0000313" key="4">
    <source>
        <dbReference type="EnsemblMetazoa" id="XP_019855773.1"/>
    </source>
</evidence>
<dbReference type="SUPFAM" id="SSF49265">
    <property type="entry name" value="Fibronectin type III"/>
    <property type="match status" value="1"/>
</dbReference>
<dbReference type="InterPro" id="IPR036179">
    <property type="entry name" value="Ig-like_dom_sf"/>
</dbReference>
<keyword evidence="2" id="KW-0472">Membrane</keyword>
<dbReference type="Pfam" id="PF00047">
    <property type="entry name" value="ig"/>
    <property type="match status" value="1"/>
</dbReference>
<name>A0AAN0JGK3_AMPQE</name>
<dbReference type="PANTHER" id="PTHR46013:SF4">
    <property type="entry name" value="B-CELL RECEPTOR CD22-RELATED"/>
    <property type="match status" value="1"/>
</dbReference>
<dbReference type="InterPro" id="IPR013783">
    <property type="entry name" value="Ig-like_fold"/>
</dbReference>
<dbReference type="AlphaFoldDB" id="A0AAN0JGK3"/>
<feature type="domain" description="Ig-like" evidence="3">
    <location>
        <begin position="79"/>
        <end position="178"/>
    </location>
</feature>
<dbReference type="InterPro" id="IPR036116">
    <property type="entry name" value="FN3_sf"/>
</dbReference>
<evidence type="ECO:0000259" key="3">
    <source>
        <dbReference type="PROSITE" id="PS50835"/>
    </source>
</evidence>
<dbReference type="GO" id="GO:0046872">
    <property type="term" value="F:metal ion binding"/>
    <property type="evidence" value="ECO:0007669"/>
    <property type="project" value="InterPro"/>
</dbReference>
<feature type="region of interest" description="Disordered" evidence="1">
    <location>
        <begin position="988"/>
        <end position="1008"/>
    </location>
</feature>
<dbReference type="Gene3D" id="2.60.40.10">
    <property type="entry name" value="Immunoglobulins"/>
    <property type="match status" value="3"/>
</dbReference>
<evidence type="ECO:0000256" key="1">
    <source>
        <dbReference type="SAM" id="MobiDB-lite"/>
    </source>
</evidence>
<sequence>MVVYTKEKYTVFFGTDKNALMQPFSSINGSTDLTLVDQVYSTRLTGLQGNTVYYYRILAENTVQYANFTDIMNFTTPPPSFTELNISSSPGDSLTLGTNSSLTCTITLSNSSLSPPTQVSWVGPNGAILTAPRSNATIGSVTTVMLYLNGVRSSDAGQYTCRVTLANGESADISENITVLVPSPTLTLSFHETTPTNVYTGHNVTALVTLTFATPSFINTQFGINTIWRLNRQELSSVALKMSLLPVREMGPGVYQGGIVLMNVDNDDEGTYDCRAVTFSVHPGVNVPVSNTVQFILDVRDLPRHTMTLSSSPNTVAGSSLSIHCRIVSLDSLLSPPNVQWFDPDGNKIHNNSNFIISLTRISHNLTSSSLFLPELRTSQAGSYACEAVSDLPSLGLVKKSISSYLLKVSISAPSLSLSLSDSPPFLAGTPLNITCKMNMSSLVDTEYRITASWSRNNNLLPNTTRIITTNDSMMISNDSYSNTLQFNTLSMSSDGNGSYTCSVLVVPLPYLTTVSPSMLTKVSVDIIIEEPPFNVVSSVSSLTSLDIPPFNNISISCNASTLMKVLSPKTIYWRLHKIGEESLGAPLLNGHKDFEVKEIDYFNGSIGSAVTGATSESGVYHFICEATLMVKEDMQLTEVKTIEVTVKGPSVPESVTNINASMGPTLTSAIVSFTIPQLSYTPESYILQYGKNPLSLDQRSDRRDGVFNINLSNEEFNISVAGLEVGSDYYYRVFSSNSEGTTASDQLKFTAGFGNVLFQLKLNGVFDCEKWILSDITQKKSDIINWLSDSITQSCPSLCLLPSSHITDGHYLCSPSDIKSVIFRGRMYGTTNQPPSYYIAILADSMRSGGTTLVVDSIRLTTDPSCVLVINSFSDRECTSGVSHTPAPTSVEEGDGSSGVLTYVYIGSGAGAAVICVCCLVVLCVCIACKRSRDKSNRRYNLNEIPLKSPATPTSAPPVGATPSFEKNSWYMSPSRSRGLSVPLAKANPTHYMSPRSSRLNPLDKGSMEQLDPKRLRQSPGPGRNSHIYLLNTPPHIPLPPPPPASDEAIYEPIPGFEGPPRPPQVAPPPPDCPVQLERRLVTGQSWDVPERPADEDESDYERMESIGPITFSSATL</sequence>
<dbReference type="KEGG" id="aqu:109584466"/>
<dbReference type="PROSITE" id="PS50835">
    <property type="entry name" value="IG_LIKE"/>
    <property type="match status" value="4"/>
</dbReference>
<reference evidence="4" key="2">
    <citation type="submission" date="2024-06" db="UniProtKB">
        <authorList>
            <consortium name="EnsemblMetazoa"/>
        </authorList>
    </citation>
    <scope>IDENTIFICATION</scope>
</reference>
<accession>A0AAN0JGK3</accession>
<feature type="domain" description="Ig-like" evidence="3">
    <location>
        <begin position="184"/>
        <end position="290"/>
    </location>
</feature>
<dbReference type="SUPFAM" id="SSF48726">
    <property type="entry name" value="Immunoglobulin"/>
    <property type="match status" value="3"/>
</dbReference>
<evidence type="ECO:0000313" key="5">
    <source>
        <dbReference type="Proteomes" id="UP000007879"/>
    </source>
</evidence>
<evidence type="ECO:0000256" key="2">
    <source>
        <dbReference type="SAM" id="Phobius"/>
    </source>
</evidence>
<feature type="region of interest" description="Disordered" evidence="1">
    <location>
        <begin position="1040"/>
        <end position="1118"/>
    </location>
</feature>
<keyword evidence="5" id="KW-1185">Reference proteome</keyword>
<protein>
    <recommendedName>
        <fullName evidence="3">Ig-like domain-containing protein</fullName>
    </recommendedName>
</protein>
<dbReference type="SMART" id="SM00409">
    <property type="entry name" value="IG"/>
    <property type="match status" value="4"/>
</dbReference>
<dbReference type="InterPro" id="IPR013151">
    <property type="entry name" value="Immunoglobulin_dom"/>
</dbReference>
<dbReference type="PANTHER" id="PTHR46013">
    <property type="entry name" value="VASCULAR CELL ADHESION MOLECULE 1"/>
    <property type="match status" value="1"/>
</dbReference>
<dbReference type="GO" id="GO:0003993">
    <property type="term" value="F:acid phosphatase activity"/>
    <property type="evidence" value="ECO:0007669"/>
    <property type="project" value="InterPro"/>
</dbReference>
<keyword evidence="2" id="KW-0812">Transmembrane</keyword>
<dbReference type="Proteomes" id="UP000007879">
    <property type="component" value="Unassembled WGS sequence"/>
</dbReference>
<dbReference type="InterPro" id="IPR003599">
    <property type="entry name" value="Ig_sub"/>
</dbReference>
<dbReference type="RefSeq" id="XP_019855773.1">
    <property type="nucleotide sequence ID" value="XM_020000214.1"/>
</dbReference>
<dbReference type="CDD" id="cd00096">
    <property type="entry name" value="Ig"/>
    <property type="match status" value="1"/>
</dbReference>
<dbReference type="InterPro" id="IPR007110">
    <property type="entry name" value="Ig-like_dom"/>
</dbReference>
<proteinExistence type="predicted"/>
<feature type="domain" description="Ig-like" evidence="3">
    <location>
        <begin position="414"/>
        <end position="504"/>
    </location>
</feature>
<feature type="domain" description="Ig-like" evidence="3">
    <location>
        <begin position="303"/>
        <end position="403"/>
    </location>
</feature>
<feature type="transmembrane region" description="Helical" evidence="2">
    <location>
        <begin position="904"/>
        <end position="930"/>
    </location>
</feature>
<feature type="compositionally biased region" description="Pro residues" evidence="1">
    <location>
        <begin position="1059"/>
        <end position="1074"/>
    </location>
</feature>
<dbReference type="SUPFAM" id="SSF49363">
    <property type="entry name" value="Purple acid phosphatase, N-terminal domain"/>
    <property type="match status" value="1"/>
</dbReference>
<reference evidence="5" key="1">
    <citation type="journal article" date="2010" name="Nature">
        <title>The Amphimedon queenslandica genome and the evolution of animal complexity.</title>
        <authorList>
            <person name="Srivastava M."/>
            <person name="Simakov O."/>
            <person name="Chapman J."/>
            <person name="Fahey B."/>
            <person name="Gauthier M.E."/>
            <person name="Mitros T."/>
            <person name="Richards G.S."/>
            <person name="Conaco C."/>
            <person name="Dacre M."/>
            <person name="Hellsten U."/>
            <person name="Larroux C."/>
            <person name="Putnam N.H."/>
            <person name="Stanke M."/>
            <person name="Adamska M."/>
            <person name="Darling A."/>
            <person name="Degnan S.M."/>
            <person name="Oakley T.H."/>
            <person name="Plachetzki D.C."/>
            <person name="Zhai Y."/>
            <person name="Adamski M."/>
            <person name="Calcino A."/>
            <person name="Cummins S.F."/>
            <person name="Goodstein D.M."/>
            <person name="Harris C."/>
            <person name="Jackson D.J."/>
            <person name="Leys S.P."/>
            <person name="Shu S."/>
            <person name="Woodcroft B.J."/>
            <person name="Vervoort M."/>
            <person name="Kosik K.S."/>
            <person name="Manning G."/>
            <person name="Degnan B.M."/>
            <person name="Rokhsar D.S."/>
        </authorList>
    </citation>
    <scope>NUCLEOTIDE SEQUENCE [LARGE SCALE GENOMIC DNA]</scope>
</reference>
<keyword evidence="2" id="KW-1133">Transmembrane helix</keyword>
<dbReference type="GeneID" id="109584466"/>
<dbReference type="InterPro" id="IPR008963">
    <property type="entry name" value="Purple_acid_Pase-like_N"/>
</dbReference>
<dbReference type="EnsemblMetazoa" id="XM_020000214.1">
    <property type="protein sequence ID" value="XP_019855773.1"/>
    <property type="gene ID" value="LOC109584466"/>
</dbReference>
<organism evidence="4 5">
    <name type="scientific">Amphimedon queenslandica</name>
    <name type="common">Sponge</name>
    <dbReference type="NCBI Taxonomy" id="400682"/>
    <lineage>
        <taxon>Eukaryota</taxon>
        <taxon>Metazoa</taxon>
        <taxon>Porifera</taxon>
        <taxon>Demospongiae</taxon>
        <taxon>Heteroscleromorpha</taxon>
        <taxon>Haplosclerida</taxon>
        <taxon>Niphatidae</taxon>
        <taxon>Amphimedon</taxon>
    </lineage>
</organism>